<keyword evidence="2" id="KW-1185">Reference proteome</keyword>
<organism evidence="1 2">
    <name type="scientific">Fusarium solani subsp. cucurbitae</name>
    <name type="common">Neocosmosporum cucurbitae</name>
    <dbReference type="NCBI Taxonomy" id="2747967"/>
    <lineage>
        <taxon>Eukaryota</taxon>
        <taxon>Fungi</taxon>
        <taxon>Dikarya</taxon>
        <taxon>Ascomycota</taxon>
        <taxon>Pezizomycotina</taxon>
        <taxon>Sordariomycetes</taxon>
        <taxon>Hypocreomycetidae</taxon>
        <taxon>Hypocreales</taxon>
        <taxon>Nectriaceae</taxon>
        <taxon>Fusarium</taxon>
        <taxon>Fusarium solani species complex</taxon>
    </lineage>
</organism>
<gene>
    <name evidence="1" type="ORF">LCI18_002781</name>
</gene>
<sequence length="508" mass="58075">MPPSEGQSTQSLYKGLLKQTQECIITENKYIPEQELLKAVTLSRVKSDLRSTWSWLRLLLFNRGAENKLLQARKIIAVLAIIGQLNERSLNTLIANYLTDDDLPLAKDPTLRTRHGRAITFPGWEEAIIDSFQEKQWMVVAPVLDLKNDCSIEAKLDERCALELLMSNCENKGNTRFSRVYSAEIPSQVRAKPRRVAVKHFPLRNQAHDYKHEKENLDKIKDVNNVHLIKNLASCDEIHCIIFPWAEHGDLKQYWEEEADRSLSVVIWSIQQLAGLASALRDLHGVNCRHGDLKPSNIFYFKDGGGILKIADLGVSKVHSIATDQRKGETETKASTRAYEGPEAYEQTNVPRSRKYDCWSMACVILEFVVWLLYGQRALDGFHSSRDSRWNSFYQLKIPNPTSEDPRTSWWENMERHPKVDEVINLLREDARVTGTALEELINLVDSKLLLINPQSRLEAAGVAKVLHELVERCNEGQILWVNDVDAPTEVPAIFRQEPSRIPEATYE</sequence>
<name>A0ACD3YSI4_FUSSC</name>
<accession>A0ACD3YSI4</accession>
<protein>
    <submittedName>
        <fullName evidence="1">Uncharacterized protein</fullName>
    </submittedName>
</protein>
<proteinExistence type="predicted"/>
<reference evidence="1" key="1">
    <citation type="submission" date="2021-11" db="EMBL/GenBank/DDBJ databases">
        <title>Fusarium solani-melongenae Genome sequencing and assembly.</title>
        <authorList>
            <person name="Xie S."/>
            <person name="Huang L."/>
            <person name="Zhang X."/>
        </authorList>
    </citation>
    <scope>NUCLEOTIDE SEQUENCE</scope>
    <source>
        <strain evidence="1">CRI 24-3</strain>
    </source>
</reference>
<evidence type="ECO:0000313" key="1">
    <source>
        <dbReference type="EMBL" id="UPK91846.1"/>
    </source>
</evidence>
<evidence type="ECO:0000313" key="2">
    <source>
        <dbReference type="Proteomes" id="UP000830768"/>
    </source>
</evidence>
<dbReference type="Proteomes" id="UP000830768">
    <property type="component" value="Chromosome 2"/>
</dbReference>
<dbReference type="EMBL" id="CP090031">
    <property type="protein sequence ID" value="UPK91846.1"/>
    <property type="molecule type" value="Genomic_DNA"/>
</dbReference>